<proteinExistence type="predicted"/>
<name>A0ABQ9HEE5_9NEOP</name>
<feature type="region of interest" description="Disordered" evidence="1">
    <location>
        <begin position="54"/>
        <end position="78"/>
    </location>
</feature>
<dbReference type="EMBL" id="JARBHB010000005">
    <property type="protein sequence ID" value="KAJ8882624.1"/>
    <property type="molecule type" value="Genomic_DNA"/>
</dbReference>
<evidence type="ECO:0000256" key="1">
    <source>
        <dbReference type="SAM" id="MobiDB-lite"/>
    </source>
</evidence>
<accession>A0ABQ9HEE5</accession>
<evidence type="ECO:0000313" key="3">
    <source>
        <dbReference type="Proteomes" id="UP001159363"/>
    </source>
</evidence>
<sequence>MQGWGKREIPEKARRPAASSGTIPTCENPGPSPPGIEPGSRRWEAIWSGAGRVGRGKREIPEKTHRPATSSGTIPTIPAPGVERLTCLPPTKANRVQSLVGSLQDFRKWESCRTMPLVGGSSRGVYRFLTLLFRRCSLLTSITLSLDFKTSLGYTTRFPPRRTRFDSRRSRAMISACENRAGRCRWSKGLLGDSLFPRPFIPALLHTHKASPSSTPKSSILRAAQISGMLVMGSDEGNFPRDHDYLGSRPVLTALDMGKITHGRRRRWASAGNPAPSPPRRHVSSRRLWSTANNTCAKATTTADTVHTGCPKTSAMTGNTLRCITWFRLLASHRGEPGSISGRFTPDFLKWESCRTMPLVGGFSRGSNSSPAFSFRRCSVLTLLHPPIGS</sequence>
<feature type="region of interest" description="Disordered" evidence="1">
    <location>
        <begin position="1"/>
        <end position="41"/>
    </location>
</feature>
<comment type="caution">
    <text evidence="2">The sequence shown here is derived from an EMBL/GenBank/DDBJ whole genome shotgun (WGS) entry which is preliminary data.</text>
</comment>
<feature type="compositionally biased region" description="Basic and acidic residues" evidence="1">
    <location>
        <begin position="1"/>
        <end position="14"/>
    </location>
</feature>
<reference evidence="2 3" key="1">
    <citation type="submission" date="2023-02" db="EMBL/GenBank/DDBJ databases">
        <title>LHISI_Scaffold_Assembly.</title>
        <authorList>
            <person name="Stuart O.P."/>
            <person name="Cleave R."/>
            <person name="Magrath M.J.L."/>
            <person name="Mikheyev A.S."/>
        </authorList>
    </citation>
    <scope>NUCLEOTIDE SEQUENCE [LARGE SCALE GENOMIC DNA]</scope>
    <source>
        <strain evidence="2">Daus_M_001</strain>
        <tissue evidence="2">Leg muscle</tissue>
    </source>
</reference>
<evidence type="ECO:0000313" key="2">
    <source>
        <dbReference type="EMBL" id="KAJ8882624.1"/>
    </source>
</evidence>
<feature type="region of interest" description="Disordered" evidence="1">
    <location>
        <begin position="264"/>
        <end position="285"/>
    </location>
</feature>
<dbReference type="Proteomes" id="UP001159363">
    <property type="component" value="Chromosome 4"/>
</dbReference>
<gene>
    <name evidence="2" type="ORF">PR048_014436</name>
</gene>
<protein>
    <submittedName>
        <fullName evidence="2">Uncharacterized protein</fullName>
    </submittedName>
</protein>
<organism evidence="2 3">
    <name type="scientific">Dryococelus australis</name>
    <dbReference type="NCBI Taxonomy" id="614101"/>
    <lineage>
        <taxon>Eukaryota</taxon>
        <taxon>Metazoa</taxon>
        <taxon>Ecdysozoa</taxon>
        <taxon>Arthropoda</taxon>
        <taxon>Hexapoda</taxon>
        <taxon>Insecta</taxon>
        <taxon>Pterygota</taxon>
        <taxon>Neoptera</taxon>
        <taxon>Polyneoptera</taxon>
        <taxon>Phasmatodea</taxon>
        <taxon>Verophasmatodea</taxon>
        <taxon>Anareolatae</taxon>
        <taxon>Phasmatidae</taxon>
        <taxon>Eurycanthinae</taxon>
        <taxon>Dryococelus</taxon>
    </lineage>
</organism>
<feature type="compositionally biased region" description="Basic and acidic residues" evidence="1">
    <location>
        <begin position="56"/>
        <end position="65"/>
    </location>
</feature>
<keyword evidence="3" id="KW-1185">Reference proteome</keyword>